<evidence type="ECO:0000256" key="3">
    <source>
        <dbReference type="ARBA" id="ARBA00023027"/>
    </source>
</evidence>
<dbReference type="Proteomes" id="UP000562027">
    <property type="component" value="Unassembled WGS sequence"/>
</dbReference>
<dbReference type="SUPFAM" id="SSF52283">
    <property type="entry name" value="Formate/glycerate dehydrogenase catalytic domain-like"/>
    <property type="match status" value="1"/>
</dbReference>
<dbReference type="EC" id="1.1.1.29" evidence="7"/>
<accession>A0A840LHY3</accession>
<evidence type="ECO:0000259" key="6">
    <source>
        <dbReference type="Pfam" id="PF02826"/>
    </source>
</evidence>
<dbReference type="EMBL" id="JACHLP010000018">
    <property type="protein sequence ID" value="MBB4846232.1"/>
    <property type="molecule type" value="Genomic_DNA"/>
</dbReference>
<evidence type="ECO:0000256" key="2">
    <source>
        <dbReference type="ARBA" id="ARBA00023002"/>
    </source>
</evidence>
<proteinExistence type="inferred from homology"/>
<dbReference type="GO" id="GO:0008465">
    <property type="term" value="F:hydroxypyruvate reductase (NADH) activity"/>
    <property type="evidence" value="ECO:0007669"/>
    <property type="project" value="UniProtKB-EC"/>
</dbReference>
<dbReference type="InterPro" id="IPR036291">
    <property type="entry name" value="NAD(P)-bd_dom_sf"/>
</dbReference>
<dbReference type="RefSeq" id="WP_184304849.1">
    <property type="nucleotide sequence ID" value="NZ_JACHLP010000018.1"/>
</dbReference>
<dbReference type="SUPFAM" id="SSF51735">
    <property type="entry name" value="NAD(P)-binding Rossmann-fold domains"/>
    <property type="match status" value="1"/>
</dbReference>
<dbReference type="InterPro" id="IPR050418">
    <property type="entry name" value="D-iso_2-hydroxyacid_DH_PdxB"/>
</dbReference>
<comment type="caution">
    <text evidence="7">The sequence shown here is derived from an EMBL/GenBank/DDBJ whole genome shotgun (WGS) entry which is preliminary data.</text>
</comment>
<dbReference type="InterPro" id="IPR006140">
    <property type="entry name" value="D-isomer_DH_NAD-bd"/>
</dbReference>
<sequence>MQIVLLDLDAVPADLAELRQIAPCREYRFTSPTELIGRCQEVDVVVTANVALTAAAMRKMPNLELVVVVGPSLERIDLAFCHEAGIAVRNCDGYAEVGLAEHAVALMLSLSRQLPGPFCGVASLALAEASQLNMPAQDLRGQVLGLVGTGTMGRSLARLAKAMCMQVVHAERKHAVSVRDGYVRFQDALATCDVLSLHCILTPETAGMLGRAEFAAMKRGALLINTAHGALVQLGPLRQALQDGCLGGAGLDCDLNDLGELTRQDSAIPPHLIITPRVAHRSSSSRKRLGEMLVEQIRSHLCANGKERSTANQNPL</sequence>
<organism evidence="7 8">
    <name type="scientific">Roseateles oligotrophus</name>
    <dbReference type="NCBI Taxonomy" id="1769250"/>
    <lineage>
        <taxon>Bacteria</taxon>
        <taxon>Pseudomonadati</taxon>
        <taxon>Pseudomonadota</taxon>
        <taxon>Betaproteobacteria</taxon>
        <taxon>Burkholderiales</taxon>
        <taxon>Sphaerotilaceae</taxon>
        <taxon>Roseateles</taxon>
    </lineage>
</organism>
<gene>
    <name evidence="7" type="ORF">HNP55_004787</name>
</gene>
<dbReference type="Gene3D" id="3.40.50.720">
    <property type="entry name" value="NAD(P)-binding Rossmann-like Domain"/>
    <property type="match status" value="2"/>
</dbReference>
<dbReference type="InterPro" id="IPR006139">
    <property type="entry name" value="D-isomer_2_OHA_DH_cat_dom"/>
</dbReference>
<feature type="domain" description="D-isomer specific 2-hydroxyacid dehydrogenase catalytic" evidence="5">
    <location>
        <begin position="26"/>
        <end position="299"/>
    </location>
</feature>
<evidence type="ECO:0000313" key="7">
    <source>
        <dbReference type="EMBL" id="MBB4846232.1"/>
    </source>
</evidence>
<name>A0A840LHY3_9BURK</name>
<dbReference type="PANTHER" id="PTHR43761:SF1">
    <property type="entry name" value="D-ISOMER SPECIFIC 2-HYDROXYACID DEHYDROGENASE CATALYTIC DOMAIN-CONTAINING PROTEIN-RELATED"/>
    <property type="match status" value="1"/>
</dbReference>
<evidence type="ECO:0000259" key="5">
    <source>
        <dbReference type="Pfam" id="PF00389"/>
    </source>
</evidence>
<dbReference type="PANTHER" id="PTHR43761">
    <property type="entry name" value="D-ISOMER SPECIFIC 2-HYDROXYACID DEHYDROGENASE FAMILY PROTEIN (AFU_ORTHOLOGUE AFUA_1G13630)"/>
    <property type="match status" value="1"/>
</dbReference>
<dbReference type="AlphaFoldDB" id="A0A840LHY3"/>
<evidence type="ECO:0000313" key="8">
    <source>
        <dbReference type="Proteomes" id="UP000562027"/>
    </source>
</evidence>
<evidence type="ECO:0000256" key="1">
    <source>
        <dbReference type="ARBA" id="ARBA00005854"/>
    </source>
</evidence>
<keyword evidence="3" id="KW-0520">NAD</keyword>
<protein>
    <submittedName>
        <fullName evidence="7">Glycerate dehydrogenase</fullName>
        <ecNumber evidence="7">1.1.1.29</ecNumber>
    </submittedName>
</protein>
<comment type="similarity">
    <text evidence="1 4">Belongs to the D-isomer specific 2-hydroxyacid dehydrogenase family.</text>
</comment>
<reference evidence="7 8" key="1">
    <citation type="submission" date="2020-08" db="EMBL/GenBank/DDBJ databases">
        <title>Functional genomics of gut bacteria from endangered species of beetles.</title>
        <authorList>
            <person name="Carlos-Shanley C."/>
        </authorList>
    </citation>
    <scope>NUCLEOTIDE SEQUENCE [LARGE SCALE GENOMIC DNA]</scope>
    <source>
        <strain evidence="7 8">S00239</strain>
    </source>
</reference>
<feature type="domain" description="D-isomer specific 2-hydroxyacid dehydrogenase NAD-binding" evidence="6">
    <location>
        <begin position="105"/>
        <end position="253"/>
    </location>
</feature>
<dbReference type="Pfam" id="PF00389">
    <property type="entry name" value="2-Hacid_dh"/>
    <property type="match status" value="1"/>
</dbReference>
<keyword evidence="8" id="KW-1185">Reference proteome</keyword>
<dbReference type="GO" id="GO:0051287">
    <property type="term" value="F:NAD binding"/>
    <property type="evidence" value="ECO:0007669"/>
    <property type="project" value="InterPro"/>
</dbReference>
<keyword evidence="2 4" id="KW-0560">Oxidoreductase</keyword>
<dbReference type="Pfam" id="PF02826">
    <property type="entry name" value="2-Hacid_dh_C"/>
    <property type="match status" value="1"/>
</dbReference>
<evidence type="ECO:0000256" key="4">
    <source>
        <dbReference type="RuleBase" id="RU003719"/>
    </source>
</evidence>